<gene>
    <name evidence="2" type="ORF">G4P62_009685</name>
</gene>
<comment type="caution">
    <text evidence="2">The sequence shown here is derived from an EMBL/GenBank/DDBJ whole genome shotgun (WGS) entry which is preliminary data.</text>
</comment>
<dbReference type="OrthoDB" id="9942506at2759"/>
<dbReference type="GO" id="GO:0005509">
    <property type="term" value="F:calcium ion binding"/>
    <property type="evidence" value="ECO:0007669"/>
    <property type="project" value="InterPro"/>
</dbReference>
<evidence type="ECO:0000256" key="1">
    <source>
        <dbReference type="ARBA" id="ARBA00010771"/>
    </source>
</evidence>
<organism evidence="2 3">
    <name type="scientific">Nothobranchius furzeri</name>
    <name type="common">Turquoise killifish</name>
    <dbReference type="NCBI Taxonomy" id="105023"/>
    <lineage>
        <taxon>Eukaryota</taxon>
        <taxon>Metazoa</taxon>
        <taxon>Chordata</taxon>
        <taxon>Craniata</taxon>
        <taxon>Vertebrata</taxon>
        <taxon>Euteleostomi</taxon>
        <taxon>Actinopterygii</taxon>
        <taxon>Neopterygii</taxon>
        <taxon>Teleostei</taxon>
        <taxon>Neoteleostei</taxon>
        <taxon>Acanthomorphata</taxon>
        <taxon>Ovalentaria</taxon>
        <taxon>Atherinomorphae</taxon>
        <taxon>Cyprinodontiformes</taxon>
        <taxon>Nothobranchiidae</taxon>
        <taxon>Nothobranchius</taxon>
    </lineage>
</organism>
<protein>
    <submittedName>
        <fullName evidence="2">Ependymin-like</fullName>
    </submittedName>
</protein>
<dbReference type="OMA" id="NQTCCKK"/>
<dbReference type="AlphaFoldDB" id="A0A9D2XC86"/>
<dbReference type="PRINTS" id="PR00317">
    <property type="entry name" value="EPENDYMIN"/>
</dbReference>
<sequence length="236" mass="26420">MSAELVYKQVSREFSLRTVRLPSVTMKAVILLACFSVCCSALRPRPCVSPPLLTGDLSLTSQDGKLTAFAKYSYDALGQRVRLREGGSYDNETFHFDALLLYKYRVVYMINDRNHTCSKKRLDTHFHPLMVPRNSSLLGQVVLGSSSGPGQGLLVNTWVGELHMRNGTAKYMSTVTEFGCIPVTTLFHTEERGWVVSSFFNNVVGITDPDLLIPPSFCKNAELENEEETVTFFSLF</sequence>
<dbReference type="Proteomes" id="UP000822369">
    <property type="component" value="Unassembled WGS sequence"/>
</dbReference>
<dbReference type="Pfam" id="PF00811">
    <property type="entry name" value="Ependymin"/>
    <property type="match status" value="1"/>
</dbReference>
<evidence type="ECO:0000313" key="2">
    <source>
        <dbReference type="EMBL" id="KAF7198988.1"/>
    </source>
</evidence>
<dbReference type="GO" id="GO:0007160">
    <property type="term" value="P:cell-matrix adhesion"/>
    <property type="evidence" value="ECO:0007669"/>
    <property type="project" value="InterPro"/>
</dbReference>
<dbReference type="InterPro" id="IPR001299">
    <property type="entry name" value="Ependymin"/>
</dbReference>
<dbReference type="GO" id="GO:0005576">
    <property type="term" value="C:extracellular region"/>
    <property type="evidence" value="ECO:0007669"/>
    <property type="project" value="InterPro"/>
</dbReference>
<dbReference type="SMART" id="SM00026">
    <property type="entry name" value="EPEND"/>
    <property type="match status" value="1"/>
</dbReference>
<dbReference type="GO" id="GO:0005764">
    <property type="term" value="C:lysosome"/>
    <property type="evidence" value="ECO:0007669"/>
    <property type="project" value="TreeGrafter"/>
</dbReference>
<accession>A0A9D2XC86</accession>
<comment type="similarity">
    <text evidence="1">Belongs to the ependymin family.</text>
</comment>
<dbReference type="PANTHER" id="PTHR10697:SF5">
    <property type="entry name" value="EPENDYMIN-RELATED"/>
    <property type="match status" value="1"/>
</dbReference>
<evidence type="ECO:0000313" key="3">
    <source>
        <dbReference type="Proteomes" id="UP000822369"/>
    </source>
</evidence>
<name>A0A9D2XC86_NOTFU</name>
<dbReference type="KEGG" id="nfu:107384789"/>
<proteinExistence type="inferred from homology"/>
<dbReference type="PANTHER" id="PTHR10697">
    <property type="entry name" value="MAMMALIAN EPENDYMIN-RELATED PROTEIN 1"/>
    <property type="match status" value="1"/>
</dbReference>
<dbReference type="EMBL" id="JAAVVJ010025507">
    <property type="protein sequence ID" value="KAF7198988.1"/>
    <property type="molecule type" value="Genomic_DNA"/>
</dbReference>
<reference evidence="2" key="1">
    <citation type="submission" date="2020-03" db="EMBL/GenBank/DDBJ databases">
        <title>Intra-Species Differences in Population Size shape Life History and Genome Evolution.</title>
        <authorList>
            <person name="Willemsen D."/>
            <person name="Cui R."/>
            <person name="Valenzano D.R."/>
        </authorList>
    </citation>
    <scope>NUCLEOTIDE SEQUENCE</scope>
    <source>
        <strain evidence="2">GRZ</strain>
        <tissue evidence="2">Whole</tissue>
    </source>
</reference>